<keyword evidence="6" id="KW-1185">Reference proteome</keyword>
<keyword evidence="4" id="KW-0963">Cytoplasm</keyword>
<name>A0A379MRT7_9BACT</name>
<feature type="active site" description="Proton acceptor" evidence="4">
    <location>
        <position position="79"/>
    </location>
</feature>
<keyword evidence="2 4" id="KW-0378">Hydrolase</keyword>
<evidence type="ECO:0000313" key="5">
    <source>
        <dbReference type="EMBL" id="SUE34233.1"/>
    </source>
</evidence>
<dbReference type="Gene3D" id="3.90.950.10">
    <property type="match status" value="1"/>
</dbReference>
<dbReference type="CDD" id="cd00555">
    <property type="entry name" value="Maf"/>
    <property type="match status" value="1"/>
</dbReference>
<feature type="site" description="Important for substrate specificity" evidence="4">
    <location>
        <position position="80"/>
    </location>
</feature>
<comment type="catalytic activity">
    <reaction evidence="4">
        <text>UTP + H2O = UMP + diphosphate + H(+)</text>
        <dbReference type="Rhea" id="RHEA:29395"/>
        <dbReference type="ChEBI" id="CHEBI:15377"/>
        <dbReference type="ChEBI" id="CHEBI:15378"/>
        <dbReference type="ChEBI" id="CHEBI:33019"/>
        <dbReference type="ChEBI" id="CHEBI:46398"/>
        <dbReference type="ChEBI" id="CHEBI:57865"/>
        <dbReference type="EC" id="3.6.1.9"/>
    </reaction>
</comment>
<comment type="catalytic activity">
    <reaction evidence="4">
        <text>dTTP + H2O = dTMP + diphosphate + H(+)</text>
        <dbReference type="Rhea" id="RHEA:28534"/>
        <dbReference type="ChEBI" id="CHEBI:15377"/>
        <dbReference type="ChEBI" id="CHEBI:15378"/>
        <dbReference type="ChEBI" id="CHEBI:33019"/>
        <dbReference type="ChEBI" id="CHEBI:37568"/>
        <dbReference type="ChEBI" id="CHEBI:63528"/>
        <dbReference type="EC" id="3.6.1.9"/>
    </reaction>
</comment>
<sequence length="201" mass="22333">MTPNTLFQHTDIILASSSPRRRELLAGMGVPFRIADAYPVEEVWPAGIAPQEVPSFLAALKSKAYPGTLTADQILITADTVVIHDGRVIGKPKNRDEAIDILHRLSGSAHEVVTGIVLRNDRTEKHLSETARVVFGSLSTSEIEYYVDCYRPYDKAGAYGIQEWIGYVGIERIEGSFYNVMGLPTRLLYAALTDFIRTQHL</sequence>
<dbReference type="InterPro" id="IPR003697">
    <property type="entry name" value="Maf-like"/>
</dbReference>
<accession>A0A379MRT7</accession>
<dbReference type="NCBIfam" id="TIGR00172">
    <property type="entry name" value="maf"/>
    <property type="match status" value="1"/>
</dbReference>
<evidence type="ECO:0000313" key="6">
    <source>
        <dbReference type="Proteomes" id="UP000255233"/>
    </source>
</evidence>
<proteinExistence type="inferred from homology"/>
<comment type="caution">
    <text evidence="4">Lacks conserved residue(s) required for the propagation of feature annotation.</text>
</comment>
<dbReference type="RefSeq" id="WP_027290041.1">
    <property type="nucleotide sequence ID" value="NZ_UGVL01000001.1"/>
</dbReference>
<dbReference type="GO" id="GO:0036218">
    <property type="term" value="F:dTTP diphosphatase activity"/>
    <property type="evidence" value="ECO:0007669"/>
    <property type="project" value="RHEA"/>
</dbReference>
<evidence type="ECO:0000256" key="3">
    <source>
        <dbReference type="ARBA" id="ARBA00023080"/>
    </source>
</evidence>
<dbReference type="PANTHER" id="PTHR43213">
    <property type="entry name" value="BIFUNCTIONAL DTTP/UTP PYROPHOSPHATASE/METHYLTRANSFERASE PROTEIN-RELATED"/>
    <property type="match status" value="1"/>
</dbReference>
<evidence type="ECO:0000256" key="2">
    <source>
        <dbReference type="ARBA" id="ARBA00022801"/>
    </source>
</evidence>
<dbReference type="Proteomes" id="UP000255233">
    <property type="component" value="Unassembled WGS sequence"/>
</dbReference>
<gene>
    <name evidence="5" type="primary">maf</name>
    <name evidence="5" type="ORF">NCTC11190_01454</name>
</gene>
<feature type="site" description="Important for substrate specificity" evidence="4">
    <location>
        <position position="20"/>
    </location>
</feature>
<comment type="cofactor">
    <cofactor evidence="1 4">
        <name>a divalent metal cation</name>
        <dbReference type="ChEBI" id="CHEBI:60240"/>
    </cofactor>
</comment>
<feature type="site" description="Important for substrate specificity" evidence="4">
    <location>
        <position position="162"/>
    </location>
</feature>
<dbReference type="PANTHER" id="PTHR43213:SF5">
    <property type="entry name" value="BIFUNCTIONAL DTTP_UTP PYROPHOSPHATASE_METHYLTRANSFERASE PROTEIN-RELATED"/>
    <property type="match status" value="1"/>
</dbReference>
<dbReference type="HAMAP" id="MF_00528">
    <property type="entry name" value="Maf"/>
    <property type="match status" value="1"/>
</dbReference>
<organism evidence="5 6">
    <name type="scientific">Rikenella microfusus</name>
    <dbReference type="NCBI Taxonomy" id="28139"/>
    <lineage>
        <taxon>Bacteria</taxon>
        <taxon>Pseudomonadati</taxon>
        <taxon>Bacteroidota</taxon>
        <taxon>Bacteroidia</taxon>
        <taxon>Bacteroidales</taxon>
        <taxon>Rikenellaceae</taxon>
        <taxon>Rikenella</taxon>
    </lineage>
</organism>
<dbReference type="AlphaFoldDB" id="A0A379MRT7"/>
<dbReference type="SUPFAM" id="SSF52972">
    <property type="entry name" value="ITPase-like"/>
    <property type="match status" value="1"/>
</dbReference>
<protein>
    <recommendedName>
        <fullName evidence="4">dTTP/UTP pyrophosphatase</fullName>
        <shortName evidence="4">dTTPase/UTPase</shortName>
        <ecNumber evidence="4">3.6.1.9</ecNumber>
    </recommendedName>
    <alternativeName>
        <fullName evidence="4">Nucleoside triphosphate pyrophosphatase</fullName>
    </alternativeName>
    <alternativeName>
        <fullName evidence="4">Nucleotide pyrophosphatase</fullName>
        <shortName evidence="4">Nucleotide PPase</shortName>
    </alternativeName>
</protein>
<dbReference type="STRING" id="880526.GCA_000427365_00107"/>
<dbReference type="GO" id="GO:0009117">
    <property type="term" value="P:nucleotide metabolic process"/>
    <property type="evidence" value="ECO:0007669"/>
    <property type="project" value="UniProtKB-KW"/>
</dbReference>
<keyword evidence="3 4" id="KW-0546">Nucleotide metabolism</keyword>
<evidence type="ECO:0000256" key="1">
    <source>
        <dbReference type="ARBA" id="ARBA00001968"/>
    </source>
</evidence>
<dbReference type="GO" id="GO:0005737">
    <property type="term" value="C:cytoplasm"/>
    <property type="evidence" value="ECO:0007669"/>
    <property type="project" value="UniProtKB-SubCell"/>
</dbReference>
<comment type="function">
    <text evidence="4">Nucleoside triphosphate pyrophosphatase that hydrolyzes dTTP and UTP. May have a dual role in cell division arrest and in preventing the incorporation of modified nucleotides into cellular nucleic acids.</text>
</comment>
<comment type="similarity">
    <text evidence="4">Belongs to the Maf family. YhdE subfamily.</text>
</comment>
<reference evidence="5 6" key="1">
    <citation type="submission" date="2018-06" db="EMBL/GenBank/DDBJ databases">
        <authorList>
            <consortium name="Pathogen Informatics"/>
            <person name="Doyle S."/>
        </authorList>
    </citation>
    <scope>NUCLEOTIDE SEQUENCE [LARGE SCALE GENOMIC DNA]</scope>
    <source>
        <strain evidence="5 6">NCTC11190</strain>
    </source>
</reference>
<dbReference type="InterPro" id="IPR029001">
    <property type="entry name" value="ITPase-like_fam"/>
</dbReference>
<dbReference type="Pfam" id="PF02545">
    <property type="entry name" value="Maf"/>
    <property type="match status" value="1"/>
</dbReference>
<dbReference type="GO" id="GO:0036221">
    <property type="term" value="F:UTP diphosphatase activity"/>
    <property type="evidence" value="ECO:0007669"/>
    <property type="project" value="RHEA"/>
</dbReference>
<dbReference type="EMBL" id="UGVL01000001">
    <property type="protein sequence ID" value="SUE34233.1"/>
    <property type="molecule type" value="Genomic_DNA"/>
</dbReference>
<dbReference type="OrthoDB" id="9807767at2"/>
<dbReference type="EC" id="3.6.1.9" evidence="4"/>
<comment type="subcellular location">
    <subcellularLocation>
        <location evidence="4">Cytoplasm</location>
    </subcellularLocation>
</comment>
<dbReference type="PIRSF" id="PIRSF006305">
    <property type="entry name" value="Maf"/>
    <property type="match status" value="1"/>
</dbReference>
<evidence type="ECO:0000256" key="4">
    <source>
        <dbReference type="HAMAP-Rule" id="MF_00528"/>
    </source>
</evidence>